<dbReference type="OrthoDB" id="10300385at2759"/>
<name>A0A9P9DEP8_9HYPO</name>
<accession>A0A9P9DEP8</accession>
<reference evidence="1" key="1">
    <citation type="journal article" date="2021" name="Nat. Commun.">
        <title>Genetic determinants of endophytism in the Arabidopsis root mycobiome.</title>
        <authorList>
            <person name="Mesny F."/>
            <person name="Miyauchi S."/>
            <person name="Thiergart T."/>
            <person name="Pickel B."/>
            <person name="Atanasova L."/>
            <person name="Karlsson M."/>
            <person name="Huettel B."/>
            <person name="Barry K.W."/>
            <person name="Haridas S."/>
            <person name="Chen C."/>
            <person name="Bauer D."/>
            <person name="Andreopoulos W."/>
            <person name="Pangilinan J."/>
            <person name="LaButti K."/>
            <person name="Riley R."/>
            <person name="Lipzen A."/>
            <person name="Clum A."/>
            <person name="Drula E."/>
            <person name="Henrissat B."/>
            <person name="Kohler A."/>
            <person name="Grigoriev I.V."/>
            <person name="Martin F.M."/>
            <person name="Hacquard S."/>
        </authorList>
    </citation>
    <scope>NUCLEOTIDE SEQUENCE</scope>
    <source>
        <strain evidence="1">MPI-CAGE-AT-0147</strain>
    </source>
</reference>
<dbReference type="AlphaFoldDB" id="A0A9P9DEP8"/>
<dbReference type="Proteomes" id="UP000738349">
    <property type="component" value="Unassembled WGS sequence"/>
</dbReference>
<evidence type="ECO:0000313" key="1">
    <source>
        <dbReference type="EMBL" id="KAH7117386.1"/>
    </source>
</evidence>
<evidence type="ECO:0000313" key="2">
    <source>
        <dbReference type="Proteomes" id="UP000738349"/>
    </source>
</evidence>
<organism evidence="1 2">
    <name type="scientific">Dactylonectria macrodidyma</name>
    <dbReference type="NCBI Taxonomy" id="307937"/>
    <lineage>
        <taxon>Eukaryota</taxon>
        <taxon>Fungi</taxon>
        <taxon>Dikarya</taxon>
        <taxon>Ascomycota</taxon>
        <taxon>Pezizomycotina</taxon>
        <taxon>Sordariomycetes</taxon>
        <taxon>Hypocreomycetidae</taxon>
        <taxon>Hypocreales</taxon>
        <taxon>Nectriaceae</taxon>
        <taxon>Dactylonectria</taxon>
    </lineage>
</organism>
<proteinExistence type="predicted"/>
<gene>
    <name evidence="1" type="ORF">EDB81DRAFT_892252</name>
</gene>
<dbReference type="EMBL" id="JAGMUV010000028">
    <property type="protein sequence ID" value="KAH7117386.1"/>
    <property type="molecule type" value="Genomic_DNA"/>
</dbReference>
<keyword evidence="2" id="KW-1185">Reference proteome</keyword>
<sequence>MSLLKLLEDGSTQCVNVISGLQHHYFGAMAGTAYGAEDYKVSFSELGTGKSHVVWDLRNIVGVNGGSGPKPYDMDLFLRWYPAVKLDLHIPGQTAVVSVMAFLSHCFDDDTFGFYLNYAAFAYIVQCVKRGQAMPIGGCAKSVDLVSGVRIWHVHNNASIEHCYMPNVCLKCTMGVPRKVLFQDARRANDGPQSSRAIYPIAWCYHNRSWSADKGDLKASARVPFDLLTDPRFNKIAIQTGLQWTTFTSCKWSLAASCKSKLYFGVVELGNHLGPGVQGITSLAAYNRSCPDRPLIDYYRWPIVKGRQTLSKVDFIVTDPQLLALMMRKGKQYAMGDAKWALVYAATRCDHLLPEGWTTTPWRRHPSVAIYRYMSESAVVFDGFDGDDDPLIPFKNIEKITINVSFVPVGARVVRNGADLLDAQRAGLIPVVLQDSRPEEAMCFVHVHGGVSYLMRECIHCAMARVRILKAAVDFVVIVAYNSQQPFMQWFPQNHRFWN</sequence>
<comment type="caution">
    <text evidence="1">The sequence shown here is derived from an EMBL/GenBank/DDBJ whole genome shotgun (WGS) entry which is preliminary data.</text>
</comment>
<protein>
    <submittedName>
        <fullName evidence="1">Uncharacterized protein</fullName>
    </submittedName>
</protein>